<keyword evidence="5" id="KW-0342">GTP-binding</keyword>
<dbReference type="EC" id="3.6.5.2" evidence="2"/>
<dbReference type="AlphaFoldDB" id="A0A8C7GSX4"/>
<dbReference type="GO" id="GO:0005525">
    <property type="term" value="F:GTP binding"/>
    <property type="evidence" value="ECO:0007669"/>
    <property type="project" value="UniProtKB-KW"/>
</dbReference>
<accession>A0A8C7GSX4</accession>
<proteinExistence type="inferred from homology"/>
<organism evidence="7 8">
    <name type="scientific">Oncorhynchus kisutch</name>
    <name type="common">Coho salmon</name>
    <name type="synonym">Salmo kisutch</name>
    <dbReference type="NCBI Taxonomy" id="8019"/>
    <lineage>
        <taxon>Eukaryota</taxon>
        <taxon>Metazoa</taxon>
        <taxon>Chordata</taxon>
        <taxon>Craniata</taxon>
        <taxon>Vertebrata</taxon>
        <taxon>Euteleostomi</taxon>
        <taxon>Actinopterygii</taxon>
        <taxon>Neopterygii</taxon>
        <taxon>Teleostei</taxon>
        <taxon>Protacanthopterygii</taxon>
        <taxon>Salmoniformes</taxon>
        <taxon>Salmonidae</taxon>
        <taxon>Salmoninae</taxon>
        <taxon>Oncorhynchus</taxon>
    </lineage>
</organism>
<keyword evidence="8" id="KW-1185">Reference proteome</keyword>
<sequence>MEENVCSFWLLISDLSRSFIQYNQYCKQVIYKKNGSIVSIVRRQHIWKIEVKIKWGDGFVIVYSVTDSFDKVVCLCFLVNHIHSSSGARKCCPEPPPIVIVANKKDLEFDRMVSTEDGEGLSQGLKLSFHEISLRDGWEQTAGIFSVLYGDVIQQLDTSPASFCRRAVSKLMQKIPRIISNPPGRPDRSFGFSSFRDFLLD</sequence>
<dbReference type="InterPro" id="IPR001806">
    <property type="entry name" value="Small_GTPase"/>
</dbReference>
<evidence type="ECO:0000313" key="8">
    <source>
        <dbReference type="Proteomes" id="UP000694557"/>
    </source>
</evidence>
<reference evidence="7" key="1">
    <citation type="submission" date="2025-08" db="UniProtKB">
        <authorList>
            <consortium name="Ensembl"/>
        </authorList>
    </citation>
    <scope>IDENTIFICATION</scope>
</reference>
<dbReference type="Ensembl" id="ENSOKIT00005050515.1">
    <property type="protein sequence ID" value="ENSOKIP00005047904.1"/>
    <property type="gene ID" value="ENSOKIG00005020131.1"/>
</dbReference>
<dbReference type="Pfam" id="PF00071">
    <property type="entry name" value="Ras"/>
    <property type="match status" value="1"/>
</dbReference>
<keyword evidence="3" id="KW-0547">Nucleotide-binding</keyword>
<protein>
    <recommendedName>
        <fullName evidence="2">small monomeric GTPase</fullName>
        <ecNumber evidence="2">3.6.5.2</ecNumber>
    </recommendedName>
</protein>
<dbReference type="PANTHER" id="PTHR45704">
    <property type="entry name" value="RAS-LIKE FAMILY MEMBER 11"/>
    <property type="match status" value="1"/>
</dbReference>
<dbReference type="GO" id="GO:0003925">
    <property type="term" value="F:G protein activity"/>
    <property type="evidence" value="ECO:0007669"/>
    <property type="project" value="UniProtKB-EC"/>
</dbReference>
<dbReference type="SMART" id="SM00173">
    <property type="entry name" value="RAS"/>
    <property type="match status" value="1"/>
</dbReference>
<name>A0A8C7GSX4_ONCKI</name>
<evidence type="ECO:0000256" key="2">
    <source>
        <dbReference type="ARBA" id="ARBA00011984"/>
    </source>
</evidence>
<dbReference type="Proteomes" id="UP000694557">
    <property type="component" value="Unassembled WGS sequence"/>
</dbReference>
<dbReference type="SUPFAM" id="SSF52540">
    <property type="entry name" value="P-loop containing nucleoside triphosphate hydrolases"/>
    <property type="match status" value="1"/>
</dbReference>
<evidence type="ECO:0000256" key="3">
    <source>
        <dbReference type="ARBA" id="ARBA00022741"/>
    </source>
</evidence>
<evidence type="ECO:0000256" key="6">
    <source>
        <dbReference type="ARBA" id="ARBA00048098"/>
    </source>
</evidence>
<dbReference type="InterPro" id="IPR027417">
    <property type="entry name" value="P-loop_NTPase"/>
</dbReference>
<evidence type="ECO:0000256" key="4">
    <source>
        <dbReference type="ARBA" id="ARBA00022801"/>
    </source>
</evidence>
<evidence type="ECO:0000313" key="7">
    <source>
        <dbReference type="Ensembl" id="ENSOKIP00005047904.1"/>
    </source>
</evidence>
<keyword evidence="4" id="KW-0378">Hydrolase</keyword>
<comment type="similarity">
    <text evidence="1">Belongs to the small GTPase superfamily. Ras family.</text>
</comment>
<reference evidence="7" key="2">
    <citation type="submission" date="2025-09" db="UniProtKB">
        <authorList>
            <consortium name="Ensembl"/>
        </authorList>
    </citation>
    <scope>IDENTIFICATION</scope>
</reference>
<evidence type="ECO:0000256" key="1">
    <source>
        <dbReference type="ARBA" id="ARBA00008344"/>
    </source>
</evidence>
<dbReference type="InterPro" id="IPR051065">
    <property type="entry name" value="Ras-related_GTPase"/>
</dbReference>
<evidence type="ECO:0000256" key="5">
    <source>
        <dbReference type="ARBA" id="ARBA00023134"/>
    </source>
</evidence>
<dbReference type="GeneTree" id="ENSGT00940000164949"/>
<dbReference type="Gene3D" id="3.40.50.300">
    <property type="entry name" value="P-loop containing nucleotide triphosphate hydrolases"/>
    <property type="match status" value="1"/>
</dbReference>
<comment type="catalytic activity">
    <reaction evidence="6">
        <text>GTP + H2O = GDP + phosphate + H(+)</text>
        <dbReference type="Rhea" id="RHEA:19669"/>
        <dbReference type="ChEBI" id="CHEBI:15377"/>
        <dbReference type="ChEBI" id="CHEBI:15378"/>
        <dbReference type="ChEBI" id="CHEBI:37565"/>
        <dbReference type="ChEBI" id="CHEBI:43474"/>
        <dbReference type="ChEBI" id="CHEBI:58189"/>
        <dbReference type="EC" id="3.6.5.2"/>
    </reaction>
</comment>